<sequence>MKKTAHNTKGIAWEVKIDAGYETLVGLQLSASGVMETTNVTTENRFLRQVASGNQKWPVSGGVMSPLRLEI</sequence>
<reference evidence="2" key="1">
    <citation type="journal article" date="2017" name="Cell">
        <title>Insights into land plant evolution garnered from the Marchantia polymorpha genome.</title>
        <authorList>
            <person name="Bowman J.L."/>
            <person name="Kohchi T."/>
            <person name="Yamato K.T."/>
            <person name="Jenkins J."/>
            <person name="Shu S."/>
            <person name="Ishizaki K."/>
            <person name="Yamaoka S."/>
            <person name="Nishihama R."/>
            <person name="Nakamura Y."/>
            <person name="Berger F."/>
            <person name="Adam C."/>
            <person name="Aki S.S."/>
            <person name="Althoff F."/>
            <person name="Araki T."/>
            <person name="Arteaga-Vazquez M.A."/>
            <person name="Balasubrmanian S."/>
            <person name="Barry K."/>
            <person name="Bauer D."/>
            <person name="Boehm C.R."/>
            <person name="Briginshaw L."/>
            <person name="Caballero-Perez J."/>
            <person name="Catarino B."/>
            <person name="Chen F."/>
            <person name="Chiyoda S."/>
            <person name="Chovatia M."/>
            <person name="Davies K.M."/>
            <person name="Delmans M."/>
            <person name="Demura T."/>
            <person name="Dierschke T."/>
            <person name="Dolan L."/>
            <person name="Dorantes-Acosta A.E."/>
            <person name="Eklund D.M."/>
            <person name="Florent S.N."/>
            <person name="Flores-Sandoval E."/>
            <person name="Fujiyama A."/>
            <person name="Fukuzawa H."/>
            <person name="Galik B."/>
            <person name="Grimanelli D."/>
            <person name="Grimwood J."/>
            <person name="Grossniklaus U."/>
            <person name="Hamada T."/>
            <person name="Haseloff J."/>
            <person name="Hetherington A.J."/>
            <person name="Higo A."/>
            <person name="Hirakawa Y."/>
            <person name="Hundley H.N."/>
            <person name="Ikeda Y."/>
            <person name="Inoue K."/>
            <person name="Inoue S.I."/>
            <person name="Ishida S."/>
            <person name="Jia Q."/>
            <person name="Kakita M."/>
            <person name="Kanazawa T."/>
            <person name="Kawai Y."/>
            <person name="Kawashima T."/>
            <person name="Kennedy M."/>
            <person name="Kinose K."/>
            <person name="Kinoshita T."/>
            <person name="Kohara Y."/>
            <person name="Koide E."/>
            <person name="Komatsu K."/>
            <person name="Kopischke S."/>
            <person name="Kubo M."/>
            <person name="Kyozuka J."/>
            <person name="Lagercrantz U."/>
            <person name="Lin S.S."/>
            <person name="Lindquist E."/>
            <person name="Lipzen A.M."/>
            <person name="Lu C.W."/>
            <person name="De Luna E."/>
            <person name="Martienssen R.A."/>
            <person name="Minamino N."/>
            <person name="Mizutani M."/>
            <person name="Mizutani M."/>
            <person name="Mochizuki N."/>
            <person name="Monte I."/>
            <person name="Mosher R."/>
            <person name="Nagasaki H."/>
            <person name="Nakagami H."/>
            <person name="Naramoto S."/>
            <person name="Nishitani K."/>
            <person name="Ohtani M."/>
            <person name="Okamoto T."/>
            <person name="Okumura M."/>
            <person name="Phillips J."/>
            <person name="Pollak B."/>
            <person name="Reinders A."/>
            <person name="Rovekamp M."/>
            <person name="Sano R."/>
            <person name="Sawa S."/>
            <person name="Schmid M.W."/>
            <person name="Shirakawa M."/>
            <person name="Solano R."/>
            <person name="Spunde A."/>
            <person name="Suetsugu N."/>
            <person name="Sugano S."/>
            <person name="Sugiyama A."/>
            <person name="Sun R."/>
            <person name="Suzuki Y."/>
            <person name="Takenaka M."/>
            <person name="Takezawa D."/>
            <person name="Tomogane H."/>
            <person name="Tsuzuki M."/>
            <person name="Ueda T."/>
            <person name="Umeda M."/>
            <person name="Ward J.M."/>
            <person name="Watanabe Y."/>
            <person name="Yazaki K."/>
            <person name="Yokoyama R."/>
            <person name="Yoshitake Y."/>
            <person name="Yotsui I."/>
            <person name="Zachgo S."/>
            <person name="Schmutz J."/>
        </authorList>
    </citation>
    <scope>NUCLEOTIDE SEQUENCE [LARGE SCALE GENOMIC DNA]</scope>
    <source>
        <strain evidence="2">Tak-1</strain>
    </source>
</reference>
<evidence type="ECO:0000313" key="1">
    <source>
        <dbReference type="EMBL" id="PTQ40531.1"/>
    </source>
</evidence>
<protein>
    <submittedName>
        <fullName evidence="1">Uncharacterized protein</fullName>
    </submittedName>
</protein>
<keyword evidence="2" id="KW-1185">Reference proteome</keyword>
<accession>A0A2R6X356</accession>
<proteinExistence type="predicted"/>
<dbReference type="Gramene" id="Mp3g17550.1">
    <property type="protein sequence ID" value="Mp3g17550.1.cds"/>
    <property type="gene ID" value="Mp3g17550"/>
</dbReference>
<name>A0A2R6X356_MARPO</name>
<evidence type="ECO:0000313" key="2">
    <source>
        <dbReference type="Proteomes" id="UP000244005"/>
    </source>
</evidence>
<dbReference type="Proteomes" id="UP000244005">
    <property type="component" value="Unassembled WGS sequence"/>
</dbReference>
<gene>
    <name evidence="1" type="ORF">MARPO_0039s0039</name>
</gene>
<dbReference type="AlphaFoldDB" id="A0A2R6X356"/>
<organism evidence="1 2">
    <name type="scientific">Marchantia polymorpha</name>
    <name type="common">Common liverwort</name>
    <name type="synonym">Marchantia aquatica</name>
    <dbReference type="NCBI Taxonomy" id="3197"/>
    <lineage>
        <taxon>Eukaryota</taxon>
        <taxon>Viridiplantae</taxon>
        <taxon>Streptophyta</taxon>
        <taxon>Embryophyta</taxon>
        <taxon>Marchantiophyta</taxon>
        <taxon>Marchantiopsida</taxon>
        <taxon>Marchantiidae</taxon>
        <taxon>Marchantiales</taxon>
        <taxon>Marchantiaceae</taxon>
        <taxon>Marchantia</taxon>
    </lineage>
</organism>
<dbReference type="EMBL" id="KZ772711">
    <property type="protein sequence ID" value="PTQ40531.1"/>
    <property type="molecule type" value="Genomic_DNA"/>
</dbReference>